<protein>
    <submittedName>
        <fullName evidence="2">Uncharacterized protein</fullName>
    </submittedName>
</protein>
<name>A0A9W4XFF3_9FLAO</name>
<evidence type="ECO:0000256" key="1">
    <source>
        <dbReference type="SAM" id="Coils"/>
    </source>
</evidence>
<dbReference type="RefSeq" id="WP_263360837.1">
    <property type="nucleotide sequence ID" value="NZ_OX336425.1"/>
</dbReference>
<feature type="coiled-coil region" evidence="1">
    <location>
        <begin position="246"/>
        <end position="273"/>
    </location>
</feature>
<reference evidence="2" key="1">
    <citation type="submission" date="2022-09" db="EMBL/GenBank/DDBJ databases">
        <authorList>
            <person name="Duchaud E."/>
        </authorList>
    </citation>
    <scope>NUCLEOTIDE SEQUENCE</scope>
    <source>
        <strain evidence="2">TRV642</strain>
    </source>
</reference>
<proteinExistence type="predicted"/>
<dbReference type="AlphaFoldDB" id="A0A9W4XFF3"/>
<dbReference type="KEGG" id="fcs:TRV642_3360"/>
<keyword evidence="1" id="KW-0175">Coiled coil</keyword>
<evidence type="ECO:0000313" key="2">
    <source>
        <dbReference type="EMBL" id="CAI2768164.1"/>
    </source>
</evidence>
<sequence>MENSKYSEEFKYFMSSDINYERNKDYWKKNIIDLSNHCIEDWVSNSFGNGTEIKDGNPLFSCRFSSDKALRIIQDVRNPYSPVFASWISNYEIEDNSIEELVIALQPYKDTYSNSKLLIQNYLKGNYKLLQKRLNIKYNKKTNNNRIHHILKFLENTELPSNSWNIKSQEIISNQINHNLFKKINNLNQNLYFYQSTFEDKTLKNSFNSFLKSMEKLNNIITLKYSYDLDKGFRSDAYRKDIVKTFSNLNNYVKNYNSTVDDLEEKYKELKKQFEEHSH</sequence>
<dbReference type="EMBL" id="OX336425">
    <property type="protein sequence ID" value="CAI2768164.1"/>
    <property type="molecule type" value="Genomic_DNA"/>
</dbReference>
<gene>
    <name evidence="2" type="ORF">TRV642_3360</name>
</gene>
<organism evidence="2 3">
    <name type="scientific">Flavobacterium collinsii</name>
    <dbReference type="NCBI Taxonomy" id="1114861"/>
    <lineage>
        <taxon>Bacteria</taxon>
        <taxon>Pseudomonadati</taxon>
        <taxon>Bacteroidota</taxon>
        <taxon>Flavobacteriia</taxon>
        <taxon>Flavobacteriales</taxon>
        <taxon>Flavobacteriaceae</taxon>
        <taxon>Flavobacterium</taxon>
    </lineage>
</organism>
<evidence type="ECO:0000313" key="3">
    <source>
        <dbReference type="Proteomes" id="UP001152749"/>
    </source>
</evidence>
<accession>A0A9W4XFF3</accession>
<dbReference type="Proteomes" id="UP001152749">
    <property type="component" value="Chromosome"/>
</dbReference>